<gene>
    <name evidence="2" type="ORF">HMPREF1315_2138</name>
</gene>
<feature type="region of interest" description="Disordered" evidence="1">
    <location>
        <begin position="1"/>
        <end position="53"/>
    </location>
</feature>
<dbReference type="EMBL" id="AJTJ01000079">
    <property type="protein sequence ID" value="EIJ24731.1"/>
    <property type="molecule type" value="Genomic_DNA"/>
</dbReference>
<evidence type="ECO:0000256" key="1">
    <source>
        <dbReference type="SAM" id="MobiDB-lite"/>
    </source>
</evidence>
<comment type="caution">
    <text evidence="2">The sequence shown here is derived from an EMBL/GenBank/DDBJ whole genome shotgun (WGS) entry which is preliminary data.</text>
</comment>
<dbReference type="Proteomes" id="UP000005929">
    <property type="component" value="Unassembled WGS sequence"/>
</dbReference>
<evidence type="ECO:0000313" key="3">
    <source>
        <dbReference type="Proteomes" id="UP000005929"/>
    </source>
</evidence>
<feature type="compositionally biased region" description="Polar residues" evidence="1">
    <location>
        <begin position="36"/>
        <end position="53"/>
    </location>
</feature>
<evidence type="ECO:0000313" key="2">
    <source>
        <dbReference type="EMBL" id="EIJ24731.1"/>
    </source>
</evidence>
<dbReference type="AlphaFoldDB" id="A0AAV3FK89"/>
<organism evidence="2 3">
    <name type="scientific">Bifidobacterium longum subsp. longum 2-2B</name>
    <dbReference type="NCBI Taxonomy" id="1161745"/>
    <lineage>
        <taxon>Bacteria</taxon>
        <taxon>Bacillati</taxon>
        <taxon>Actinomycetota</taxon>
        <taxon>Actinomycetes</taxon>
        <taxon>Bifidobacteriales</taxon>
        <taxon>Bifidobacteriaceae</taxon>
        <taxon>Bifidobacterium</taxon>
    </lineage>
</organism>
<protein>
    <submittedName>
        <fullName evidence="2">Uncharacterized protein</fullName>
    </submittedName>
</protein>
<sequence length="53" mass="5747">MTDKENGTNMIGHSDDPFGSSEETGKREGCLVPSMTFGNRQPDTRISANISVM</sequence>
<name>A0AAV3FK89_BIFLL</name>
<accession>A0AAV3FK89</accession>
<reference evidence="2 3" key="1">
    <citation type="journal article" date="2013" name="Genome Announc.">
        <title>Draft Genome Sequences of Two Pairs of Human Intestinal Bifidobacterium longum subsp. longum Strains, 44B and 1-6B and 35B and 2-2B, Consecutively Isolated from Two Children after a 5-Year Time Period.</title>
        <authorList>
            <person name="Shkoporov A.N."/>
            <person name="Efimov B.A."/>
            <person name="Khokhlova E.V."/>
            <person name="Chaplin A.V."/>
            <person name="Kafarskaya L.I."/>
            <person name="Durkin A.S."/>
            <person name="McCorrison J."/>
            <person name="Torralba M."/>
            <person name="Gillis M."/>
            <person name="Sutton G."/>
            <person name="Weibel D.B."/>
            <person name="Nelson K.E."/>
            <person name="Smeianov V.V."/>
        </authorList>
    </citation>
    <scope>NUCLEOTIDE SEQUENCE [LARGE SCALE GENOMIC DNA]</scope>
    <source>
        <strain evidence="2 3">2-2B</strain>
    </source>
</reference>
<proteinExistence type="predicted"/>